<reference evidence="2 3" key="1">
    <citation type="submission" date="2023-01" db="EMBL/GenBank/DDBJ databases">
        <authorList>
            <person name="Kreplak J."/>
        </authorList>
    </citation>
    <scope>NUCLEOTIDE SEQUENCE [LARGE SCALE GENOMIC DNA]</scope>
</reference>
<accession>A0AAV1AUM3</accession>
<organism evidence="2 3">
    <name type="scientific">Vicia faba</name>
    <name type="common">Broad bean</name>
    <name type="synonym">Faba vulgaris</name>
    <dbReference type="NCBI Taxonomy" id="3906"/>
    <lineage>
        <taxon>Eukaryota</taxon>
        <taxon>Viridiplantae</taxon>
        <taxon>Streptophyta</taxon>
        <taxon>Embryophyta</taxon>
        <taxon>Tracheophyta</taxon>
        <taxon>Spermatophyta</taxon>
        <taxon>Magnoliopsida</taxon>
        <taxon>eudicotyledons</taxon>
        <taxon>Gunneridae</taxon>
        <taxon>Pentapetalae</taxon>
        <taxon>rosids</taxon>
        <taxon>fabids</taxon>
        <taxon>Fabales</taxon>
        <taxon>Fabaceae</taxon>
        <taxon>Papilionoideae</taxon>
        <taxon>50 kb inversion clade</taxon>
        <taxon>NPAAA clade</taxon>
        <taxon>Hologalegina</taxon>
        <taxon>IRL clade</taxon>
        <taxon>Fabeae</taxon>
        <taxon>Vicia</taxon>
    </lineage>
</organism>
<feature type="compositionally biased region" description="Basic and acidic residues" evidence="1">
    <location>
        <begin position="1"/>
        <end position="12"/>
    </location>
</feature>
<sequence>MWQQKSDKEKGETSQVNRIGEEGKPGKYEVYVMPSEVTPSRTESLVKSTETNEEDRIWTVVLKGNKDTVSFFLSLQLRNPNTTTEPPTRIGRVESSSDHVHVLPLQSHFAPIFFFSFSLSTPNLFGILGF</sequence>
<proteinExistence type="predicted"/>
<keyword evidence="3" id="KW-1185">Reference proteome</keyword>
<dbReference type="AlphaFoldDB" id="A0AAV1AUM3"/>
<evidence type="ECO:0000313" key="2">
    <source>
        <dbReference type="EMBL" id="CAI8612918.1"/>
    </source>
</evidence>
<gene>
    <name evidence="2" type="ORF">VFH_V057280</name>
</gene>
<evidence type="ECO:0000313" key="3">
    <source>
        <dbReference type="Proteomes" id="UP001157006"/>
    </source>
</evidence>
<evidence type="ECO:0000256" key="1">
    <source>
        <dbReference type="SAM" id="MobiDB-lite"/>
    </source>
</evidence>
<protein>
    <submittedName>
        <fullName evidence="2">Uncharacterized protein</fullName>
    </submittedName>
</protein>
<dbReference type="Proteomes" id="UP001157006">
    <property type="component" value="Chromosome 5"/>
</dbReference>
<dbReference type="EMBL" id="OX451740">
    <property type="protein sequence ID" value="CAI8612918.1"/>
    <property type="molecule type" value="Genomic_DNA"/>
</dbReference>
<name>A0AAV1AUM3_VICFA</name>
<feature type="region of interest" description="Disordered" evidence="1">
    <location>
        <begin position="1"/>
        <end position="33"/>
    </location>
</feature>